<evidence type="ECO:0000313" key="4">
    <source>
        <dbReference type="EMBL" id="PZQ97991.1"/>
    </source>
</evidence>
<dbReference type="GO" id="GO:0008757">
    <property type="term" value="F:S-adenosylmethionine-dependent methyltransferase activity"/>
    <property type="evidence" value="ECO:0007669"/>
    <property type="project" value="UniProtKB-ARBA"/>
</dbReference>
<dbReference type="GO" id="GO:0032259">
    <property type="term" value="P:methylation"/>
    <property type="evidence" value="ECO:0007669"/>
    <property type="project" value="UniProtKB-KW"/>
</dbReference>
<dbReference type="InterPro" id="IPR002052">
    <property type="entry name" value="DNA_methylase_N6_adenine_CS"/>
</dbReference>
<dbReference type="AlphaFoldDB" id="A0A2W5S4P8"/>
<proteinExistence type="predicted"/>
<accession>A0A2W5S4P8</accession>
<evidence type="ECO:0000256" key="2">
    <source>
        <dbReference type="ARBA" id="ARBA00022691"/>
    </source>
</evidence>
<keyword evidence="2" id="KW-0949">S-adenosyl-L-methionine</keyword>
<comment type="caution">
    <text evidence="4">The sequence shown here is derived from an EMBL/GenBank/DDBJ whole genome shotgun (WGS) entry which is preliminary data.</text>
</comment>
<dbReference type="EMBL" id="QFQS01000002">
    <property type="protein sequence ID" value="PZQ97991.1"/>
    <property type="molecule type" value="Genomic_DNA"/>
</dbReference>
<gene>
    <name evidence="4" type="ORF">DI533_12745</name>
</gene>
<dbReference type="Proteomes" id="UP000248975">
    <property type="component" value="Unassembled WGS sequence"/>
</dbReference>
<dbReference type="InterPro" id="IPR007848">
    <property type="entry name" value="Small_mtfrase_dom"/>
</dbReference>
<sequence>MFAEAELSDDGFLGGRLRILQPLTGYRAATDPVLLAAAAPAKPGDTVLELGCGAGVASLCLGARVDGLQLTGLERQASYADLARRNAERNAIRLEVVEGDLSTMPAVLKRPFAHVIVNPPFFSSGDGTAARDEGREAAQREETPLALWLDAAARRLQPNGWLTMIHLASRLSDVLAACDARLGSISVLPLVPRADRPATRILLRARKGGRAAFRLLSPLVLHQGAQHLADGDDFTSEAKAVLREGCAITRL</sequence>
<dbReference type="PANTHER" id="PTHR47739:SF1">
    <property type="entry name" value="TRNA1(VAL) (ADENINE(37)-N6)-METHYLTRANSFERASE"/>
    <property type="match status" value="1"/>
</dbReference>
<dbReference type="Pfam" id="PF05175">
    <property type="entry name" value="MTS"/>
    <property type="match status" value="1"/>
</dbReference>
<dbReference type="SUPFAM" id="SSF53335">
    <property type="entry name" value="S-adenosyl-L-methionine-dependent methyltransferases"/>
    <property type="match status" value="1"/>
</dbReference>
<dbReference type="CDD" id="cd02440">
    <property type="entry name" value="AdoMet_MTases"/>
    <property type="match status" value="1"/>
</dbReference>
<evidence type="ECO:0000259" key="3">
    <source>
        <dbReference type="Pfam" id="PF05175"/>
    </source>
</evidence>
<name>A0A2W5S4P8_CERSP</name>
<dbReference type="PANTHER" id="PTHR47739">
    <property type="entry name" value="TRNA1(VAL) (ADENINE(37)-N6)-METHYLTRANSFERASE"/>
    <property type="match status" value="1"/>
</dbReference>
<keyword evidence="1 4" id="KW-0489">Methyltransferase</keyword>
<feature type="domain" description="Methyltransferase small" evidence="3">
    <location>
        <begin position="34"/>
        <end position="126"/>
    </location>
</feature>
<evidence type="ECO:0000256" key="1">
    <source>
        <dbReference type="ARBA" id="ARBA00022603"/>
    </source>
</evidence>
<reference evidence="4 5" key="1">
    <citation type="submission" date="2017-08" db="EMBL/GenBank/DDBJ databases">
        <title>Infants hospitalized years apart are colonized by the same room-sourced microbial strains.</title>
        <authorList>
            <person name="Brooks B."/>
            <person name="Olm M.R."/>
            <person name="Firek B.A."/>
            <person name="Baker R."/>
            <person name="Thomas B.C."/>
            <person name="Morowitz M.J."/>
            <person name="Banfield J.F."/>
        </authorList>
    </citation>
    <scope>NUCLEOTIDE SEQUENCE [LARGE SCALE GENOMIC DNA]</scope>
    <source>
        <strain evidence="4">S2_003_000_R2_11</strain>
    </source>
</reference>
<dbReference type="InterPro" id="IPR050210">
    <property type="entry name" value="tRNA_Adenine-N(6)_MTase"/>
</dbReference>
<dbReference type="Gene3D" id="3.40.50.150">
    <property type="entry name" value="Vaccinia Virus protein VP39"/>
    <property type="match status" value="1"/>
</dbReference>
<protein>
    <submittedName>
        <fullName evidence="4">Methyltransferase</fullName>
    </submittedName>
</protein>
<dbReference type="PROSITE" id="PS00092">
    <property type="entry name" value="N6_MTASE"/>
    <property type="match status" value="1"/>
</dbReference>
<dbReference type="InterPro" id="IPR029063">
    <property type="entry name" value="SAM-dependent_MTases_sf"/>
</dbReference>
<organism evidence="4 5">
    <name type="scientific">Cereibacter sphaeroides</name>
    <name type="common">Rhodobacter sphaeroides</name>
    <dbReference type="NCBI Taxonomy" id="1063"/>
    <lineage>
        <taxon>Bacteria</taxon>
        <taxon>Pseudomonadati</taxon>
        <taxon>Pseudomonadota</taxon>
        <taxon>Alphaproteobacteria</taxon>
        <taxon>Rhodobacterales</taxon>
        <taxon>Paracoccaceae</taxon>
        <taxon>Cereibacter</taxon>
    </lineage>
</organism>
<dbReference type="GO" id="GO:0003676">
    <property type="term" value="F:nucleic acid binding"/>
    <property type="evidence" value="ECO:0007669"/>
    <property type="project" value="InterPro"/>
</dbReference>
<keyword evidence="4" id="KW-0808">Transferase</keyword>
<evidence type="ECO:0000313" key="5">
    <source>
        <dbReference type="Proteomes" id="UP000248975"/>
    </source>
</evidence>
<dbReference type="GO" id="GO:0008170">
    <property type="term" value="F:N-methyltransferase activity"/>
    <property type="evidence" value="ECO:0007669"/>
    <property type="project" value="UniProtKB-ARBA"/>
</dbReference>